<keyword evidence="2" id="KW-1185">Reference proteome</keyword>
<organism evidence="1">
    <name type="scientific">Medioppia subpectinata</name>
    <dbReference type="NCBI Taxonomy" id="1979941"/>
    <lineage>
        <taxon>Eukaryota</taxon>
        <taxon>Metazoa</taxon>
        <taxon>Ecdysozoa</taxon>
        <taxon>Arthropoda</taxon>
        <taxon>Chelicerata</taxon>
        <taxon>Arachnida</taxon>
        <taxon>Acari</taxon>
        <taxon>Acariformes</taxon>
        <taxon>Sarcoptiformes</taxon>
        <taxon>Oribatida</taxon>
        <taxon>Brachypylina</taxon>
        <taxon>Oppioidea</taxon>
        <taxon>Oppiidae</taxon>
        <taxon>Medioppia</taxon>
    </lineage>
</organism>
<dbReference type="EMBL" id="OC862975">
    <property type="protein sequence ID" value="CAD7630675.1"/>
    <property type="molecule type" value="Genomic_DNA"/>
</dbReference>
<protein>
    <submittedName>
        <fullName evidence="1">Uncharacterized protein</fullName>
    </submittedName>
</protein>
<proteinExistence type="predicted"/>
<sequence>YGSQQINSVYLCSRSKRACLDLISGHGLANHHLGRSSPGSPPPQPSSALMNELLASIGAANGGRLSPSSMALMSSQLQMHQLFQSHVLSPNQLQSIIQQQLLQHNKLRQLQLEQQQLMQQLHISSQRQYILDRKY</sequence>
<feature type="non-terminal residue" evidence="1">
    <location>
        <position position="1"/>
    </location>
</feature>
<reference evidence="1" key="1">
    <citation type="submission" date="2020-11" db="EMBL/GenBank/DDBJ databases">
        <authorList>
            <person name="Tran Van P."/>
        </authorList>
    </citation>
    <scope>NUCLEOTIDE SEQUENCE</scope>
</reference>
<feature type="non-terminal residue" evidence="1">
    <location>
        <position position="135"/>
    </location>
</feature>
<dbReference type="AlphaFoldDB" id="A0A7R9KYS9"/>
<accession>A0A7R9KYS9</accession>
<dbReference type="Proteomes" id="UP000759131">
    <property type="component" value="Unassembled WGS sequence"/>
</dbReference>
<dbReference type="EMBL" id="CAJPIZ010008400">
    <property type="protein sequence ID" value="CAG2111105.1"/>
    <property type="molecule type" value="Genomic_DNA"/>
</dbReference>
<evidence type="ECO:0000313" key="2">
    <source>
        <dbReference type="Proteomes" id="UP000759131"/>
    </source>
</evidence>
<gene>
    <name evidence="1" type="ORF">OSB1V03_LOCUS11087</name>
</gene>
<name>A0A7R9KYS9_9ACAR</name>
<evidence type="ECO:0000313" key="1">
    <source>
        <dbReference type="EMBL" id="CAD7630675.1"/>
    </source>
</evidence>